<dbReference type="SUPFAM" id="SSF56112">
    <property type="entry name" value="Protein kinase-like (PK-like)"/>
    <property type="match status" value="1"/>
</dbReference>
<evidence type="ECO:0000313" key="2">
    <source>
        <dbReference type="EMBL" id="VDO32648.1"/>
    </source>
</evidence>
<reference evidence="2 3" key="2">
    <citation type="submission" date="2018-11" db="EMBL/GenBank/DDBJ databases">
        <authorList>
            <consortium name="Pathogen Informatics"/>
        </authorList>
    </citation>
    <scope>NUCLEOTIDE SEQUENCE [LARGE SCALE GENOMIC DNA]</scope>
    <source>
        <strain evidence="2 3">MHpl1</strain>
    </source>
</reference>
<dbReference type="Proteomes" id="UP000268014">
    <property type="component" value="Unassembled WGS sequence"/>
</dbReference>
<accession>A0A0N4WB74</accession>
<sequence>MLCFKLFIKACRKLGEGGCGVIYEVALIAAPHRRYACKAEDQDEEILRMEERVMRKINETATLHCPRFIESGKVWTILRTDYGTLMKFFDLCMGIFQAVDSLKEVHNAGYVHRDVKPSNYAIGEPGTSKEKVVYILDFGLARILPDGKVVLRNPRKTVQFRGTTRYCSINAHSREEQGRQDDLWSVFYMLVEMLIGNLPWWAGIEREKVQKEGELLQQCPKEFELYISHLKQLNYASTPDYELLRNVLFQAFKKNHFTLTMKLDWEKTGEHGSIYSWNNSDLPRVISRDSTNVTLEQILMMPGELDEINEDVIYATNSSQDDTLDEINSTDKDKPKEVEVPSKVTFAPSIMFVLHPFERMKDKVFGR</sequence>
<dbReference type="InterPro" id="IPR050235">
    <property type="entry name" value="CK1_Ser-Thr_kinase"/>
</dbReference>
<keyword evidence="3" id="KW-1185">Reference proteome</keyword>
<dbReference type="InterPro" id="IPR000719">
    <property type="entry name" value="Prot_kinase_dom"/>
</dbReference>
<dbReference type="PANTHER" id="PTHR11909">
    <property type="entry name" value="CASEIN KINASE-RELATED"/>
    <property type="match status" value="1"/>
</dbReference>
<dbReference type="PROSITE" id="PS50011">
    <property type="entry name" value="PROTEIN_KINASE_DOM"/>
    <property type="match status" value="1"/>
</dbReference>
<reference evidence="4" key="1">
    <citation type="submission" date="2017-02" db="UniProtKB">
        <authorList>
            <consortium name="WormBaseParasite"/>
        </authorList>
    </citation>
    <scope>IDENTIFICATION</scope>
</reference>
<dbReference type="InterPro" id="IPR011009">
    <property type="entry name" value="Kinase-like_dom_sf"/>
</dbReference>
<dbReference type="GO" id="GO:0004672">
    <property type="term" value="F:protein kinase activity"/>
    <property type="evidence" value="ECO:0007669"/>
    <property type="project" value="InterPro"/>
</dbReference>
<gene>
    <name evidence="2" type="ORF">HPLM_LOCUS7675</name>
</gene>
<dbReference type="Pfam" id="PF00069">
    <property type="entry name" value="Pkinase"/>
    <property type="match status" value="1"/>
</dbReference>
<dbReference type="AlphaFoldDB" id="A0A0N4WB74"/>
<proteinExistence type="predicted"/>
<evidence type="ECO:0000259" key="1">
    <source>
        <dbReference type="PROSITE" id="PS50011"/>
    </source>
</evidence>
<feature type="domain" description="Protein kinase" evidence="1">
    <location>
        <begin position="8"/>
        <end position="259"/>
    </location>
</feature>
<dbReference type="EMBL" id="UZAF01016706">
    <property type="protein sequence ID" value="VDO32648.1"/>
    <property type="molecule type" value="Genomic_DNA"/>
</dbReference>
<protein>
    <submittedName>
        <fullName evidence="4">Protein kinase domain-containing protein</fullName>
    </submittedName>
</protein>
<evidence type="ECO:0000313" key="3">
    <source>
        <dbReference type="Proteomes" id="UP000268014"/>
    </source>
</evidence>
<dbReference type="STRING" id="6290.A0A0N4WB74"/>
<dbReference type="OMA" id="TVQFRGT"/>
<organism evidence="4">
    <name type="scientific">Haemonchus placei</name>
    <name type="common">Barber's pole worm</name>
    <dbReference type="NCBI Taxonomy" id="6290"/>
    <lineage>
        <taxon>Eukaryota</taxon>
        <taxon>Metazoa</taxon>
        <taxon>Ecdysozoa</taxon>
        <taxon>Nematoda</taxon>
        <taxon>Chromadorea</taxon>
        <taxon>Rhabditida</taxon>
        <taxon>Rhabditina</taxon>
        <taxon>Rhabditomorpha</taxon>
        <taxon>Strongyloidea</taxon>
        <taxon>Trichostrongylidae</taxon>
        <taxon>Haemonchus</taxon>
    </lineage>
</organism>
<dbReference type="GO" id="GO:0005524">
    <property type="term" value="F:ATP binding"/>
    <property type="evidence" value="ECO:0007669"/>
    <property type="project" value="InterPro"/>
</dbReference>
<dbReference type="OrthoDB" id="5979581at2759"/>
<name>A0A0N4WB74_HAEPC</name>
<dbReference type="WBParaSite" id="HPLM_0000768301-mRNA-1">
    <property type="protein sequence ID" value="HPLM_0000768301-mRNA-1"/>
    <property type="gene ID" value="HPLM_0000768301"/>
</dbReference>
<dbReference type="Gene3D" id="1.10.510.10">
    <property type="entry name" value="Transferase(Phosphotransferase) domain 1"/>
    <property type="match status" value="1"/>
</dbReference>
<evidence type="ECO:0000313" key="4">
    <source>
        <dbReference type="WBParaSite" id="HPLM_0000768301-mRNA-1"/>
    </source>
</evidence>
<dbReference type="SMART" id="SM00220">
    <property type="entry name" value="S_TKc"/>
    <property type="match status" value="1"/>
</dbReference>